<feature type="non-terminal residue" evidence="4">
    <location>
        <position position="1"/>
    </location>
</feature>
<protein>
    <recommendedName>
        <fullName evidence="2">ribonuclease H</fullName>
        <ecNumber evidence="2">3.1.26.4</ecNumber>
    </recommendedName>
</protein>
<dbReference type="Pfam" id="PF00078">
    <property type="entry name" value="RVT_1"/>
    <property type="match status" value="1"/>
</dbReference>
<dbReference type="InterPro" id="IPR051320">
    <property type="entry name" value="Viral_Replic_Matur_Polypro"/>
</dbReference>
<dbReference type="AlphaFoldDB" id="A0A087R0E6"/>
<dbReference type="InterPro" id="IPR043502">
    <property type="entry name" value="DNA/RNA_pol_sf"/>
</dbReference>
<dbReference type="FunFam" id="3.30.70.270:FF:000020">
    <property type="entry name" value="Transposon Tf2-6 polyprotein-like Protein"/>
    <property type="match status" value="1"/>
</dbReference>
<evidence type="ECO:0000313" key="4">
    <source>
        <dbReference type="EMBL" id="KFM06950.1"/>
    </source>
</evidence>
<gene>
    <name evidence="4" type="ORF">AS27_08775</name>
</gene>
<dbReference type="PROSITE" id="PS50878">
    <property type="entry name" value="RT_POL"/>
    <property type="match status" value="1"/>
</dbReference>
<dbReference type="PANTHER" id="PTHR33064">
    <property type="entry name" value="POL PROTEIN"/>
    <property type="match status" value="1"/>
</dbReference>
<feature type="non-terminal residue" evidence="4">
    <location>
        <position position="226"/>
    </location>
</feature>
<dbReference type="EMBL" id="KL226010">
    <property type="protein sequence ID" value="KFM06950.1"/>
    <property type="molecule type" value="Genomic_DNA"/>
</dbReference>
<dbReference type="SUPFAM" id="SSF56672">
    <property type="entry name" value="DNA/RNA polymerases"/>
    <property type="match status" value="1"/>
</dbReference>
<dbReference type="GO" id="GO:0004523">
    <property type="term" value="F:RNA-DNA hybrid ribonuclease activity"/>
    <property type="evidence" value="ECO:0007669"/>
    <property type="project" value="UniProtKB-EC"/>
</dbReference>
<dbReference type="InterPro" id="IPR043128">
    <property type="entry name" value="Rev_trsase/Diguanyl_cyclase"/>
</dbReference>
<feature type="domain" description="Reverse transcriptase" evidence="3">
    <location>
        <begin position="1"/>
        <end position="129"/>
    </location>
</feature>
<dbReference type="STRING" id="9233.A0A087R0E6"/>
<dbReference type="Proteomes" id="UP000053286">
    <property type="component" value="Unassembled WGS sequence"/>
</dbReference>
<dbReference type="Gene3D" id="3.30.70.270">
    <property type="match status" value="2"/>
</dbReference>
<reference evidence="4 5" key="1">
    <citation type="submission" date="2014-04" db="EMBL/GenBank/DDBJ databases">
        <title>Genome evolution of avian class.</title>
        <authorList>
            <person name="Zhang G."/>
            <person name="Li C."/>
        </authorList>
    </citation>
    <scope>NUCLEOTIDE SEQUENCE [LARGE SCALE GENOMIC DNA]</scope>
    <source>
        <strain evidence="4">BGI_AS27</strain>
    </source>
</reference>
<proteinExistence type="inferred from homology"/>
<evidence type="ECO:0000256" key="1">
    <source>
        <dbReference type="ARBA" id="ARBA00010879"/>
    </source>
</evidence>
<dbReference type="EC" id="3.1.26.4" evidence="2"/>
<evidence type="ECO:0000259" key="3">
    <source>
        <dbReference type="PROSITE" id="PS50878"/>
    </source>
</evidence>
<organism evidence="4 5">
    <name type="scientific">Aptenodytes forsteri</name>
    <name type="common">Emperor penguin</name>
    <dbReference type="NCBI Taxonomy" id="9233"/>
    <lineage>
        <taxon>Eukaryota</taxon>
        <taxon>Metazoa</taxon>
        <taxon>Chordata</taxon>
        <taxon>Craniata</taxon>
        <taxon>Vertebrata</taxon>
        <taxon>Euteleostomi</taxon>
        <taxon>Archelosauria</taxon>
        <taxon>Archosauria</taxon>
        <taxon>Dinosauria</taxon>
        <taxon>Saurischia</taxon>
        <taxon>Theropoda</taxon>
        <taxon>Coelurosauria</taxon>
        <taxon>Aves</taxon>
        <taxon>Neognathae</taxon>
        <taxon>Neoaves</taxon>
        <taxon>Aequornithes</taxon>
        <taxon>Sphenisciformes</taxon>
        <taxon>Spheniscidae</taxon>
        <taxon>Aptenodytes</taxon>
    </lineage>
</organism>
<keyword evidence="5" id="KW-1185">Reference proteome</keyword>
<name>A0A087R0E6_APTFO</name>
<accession>A0A087R0E6</accession>
<evidence type="ECO:0000313" key="5">
    <source>
        <dbReference type="Proteomes" id="UP000053286"/>
    </source>
</evidence>
<dbReference type="PANTHER" id="PTHR33064:SF36">
    <property type="entry name" value="CCHC-TYPE DOMAIN-CONTAINING PROTEIN"/>
    <property type="match status" value="1"/>
</dbReference>
<sequence length="226" mass="26208">WFTLLDLKDAFFCIPLDSRSQELFAFEWENPEMGRRTQYTWTVLPQGFKNSPTIFGNQLAKELELWRQNNRNGVMLQYVDDILLARNSREECLELTISLLNFLGLSGYRVSKGKAQTAKVTVTYLGFEILKGQRQLSNERKDAICQLPEPQNVHELRTFLGIVGWCRLWIVNYGLMAKPLYELLKSSKGPLQWTNESRNAYIQLKRALMKAPALGLPNLEKPFELF</sequence>
<comment type="similarity">
    <text evidence="1">Belongs to the beta type-B retroviral polymerase family. HERV class-II K(HML-2) pol subfamily.</text>
</comment>
<dbReference type="Gene3D" id="3.10.10.10">
    <property type="entry name" value="HIV Type 1 Reverse Transcriptase, subunit A, domain 1"/>
    <property type="match status" value="1"/>
</dbReference>
<evidence type="ECO:0000256" key="2">
    <source>
        <dbReference type="ARBA" id="ARBA00012180"/>
    </source>
</evidence>
<dbReference type="InterPro" id="IPR000477">
    <property type="entry name" value="RT_dom"/>
</dbReference>